<dbReference type="InterPro" id="IPR006976">
    <property type="entry name" value="VanZ-like"/>
</dbReference>
<comment type="caution">
    <text evidence="3">The sequence shown here is derived from an EMBL/GenBank/DDBJ whole genome shotgun (WGS) entry which is preliminary data.</text>
</comment>
<protein>
    <submittedName>
        <fullName evidence="3">VanZ family protein</fullName>
    </submittedName>
</protein>
<name>A0A833M946_9FIRM</name>
<feature type="transmembrane region" description="Helical" evidence="1">
    <location>
        <begin position="12"/>
        <end position="31"/>
    </location>
</feature>
<sequence>MNFHKRSKKTTWIFVCLAFSLYLFFMIYVLFISSYYNRTPGRVGFNIIPFKTIIQYIMNLKYYTIENVLTNLLGNIVVFIPLGFFIPSIFKTLRSGVQTTISVLIITFVVETSQRVLQVGSFDIDDIILNSIGGLIGYFIFYISFNKNEQQSK</sequence>
<organism evidence="3 4">
    <name type="scientific">Alkaliphilus serpentinus</name>
    <dbReference type="NCBI Taxonomy" id="1482731"/>
    <lineage>
        <taxon>Bacteria</taxon>
        <taxon>Bacillati</taxon>
        <taxon>Bacillota</taxon>
        <taxon>Clostridia</taxon>
        <taxon>Peptostreptococcales</taxon>
        <taxon>Natronincolaceae</taxon>
        <taxon>Alkaliphilus</taxon>
    </lineage>
</organism>
<feature type="transmembrane region" description="Helical" evidence="1">
    <location>
        <begin position="72"/>
        <end position="90"/>
    </location>
</feature>
<evidence type="ECO:0000259" key="2">
    <source>
        <dbReference type="Pfam" id="PF04892"/>
    </source>
</evidence>
<dbReference type="PANTHER" id="PTHR36834:SF1">
    <property type="entry name" value="INTEGRAL MEMBRANE PROTEIN"/>
    <property type="match status" value="1"/>
</dbReference>
<dbReference type="PANTHER" id="PTHR36834">
    <property type="entry name" value="MEMBRANE PROTEIN-RELATED"/>
    <property type="match status" value="1"/>
</dbReference>
<feature type="transmembrane region" description="Helical" evidence="1">
    <location>
        <begin position="127"/>
        <end position="145"/>
    </location>
</feature>
<dbReference type="EMBL" id="WBZB01000048">
    <property type="protein sequence ID" value="KAB3526767.1"/>
    <property type="molecule type" value="Genomic_DNA"/>
</dbReference>
<dbReference type="AlphaFoldDB" id="A0A833M946"/>
<gene>
    <name evidence="3" type="ORF">F8153_13445</name>
</gene>
<evidence type="ECO:0000256" key="1">
    <source>
        <dbReference type="SAM" id="Phobius"/>
    </source>
</evidence>
<keyword evidence="4" id="KW-1185">Reference proteome</keyword>
<dbReference type="OrthoDB" id="9805025at2"/>
<dbReference type="Proteomes" id="UP000465601">
    <property type="component" value="Unassembled WGS sequence"/>
</dbReference>
<feature type="domain" description="VanZ-like" evidence="2">
    <location>
        <begin position="19"/>
        <end position="143"/>
    </location>
</feature>
<dbReference type="RefSeq" id="WP_151866866.1">
    <property type="nucleotide sequence ID" value="NZ_WBZB01000048.1"/>
</dbReference>
<keyword evidence="1" id="KW-1133">Transmembrane helix</keyword>
<accession>A0A833M946</accession>
<keyword evidence="1" id="KW-0472">Membrane</keyword>
<reference evidence="3 4" key="1">
    <citation type="submission" date="2019-10" db="EMBL/GenBank/DDBJ databases">
        <title>Alkaliphilus serpentinus sp. nov. and Alkaliphilus pronyensis sp. nov., two novel anaerobic alkaliphilic species isolated from the serpentinized-hosted hydrothermal field of the Prony Bay (New Caledonia).</title>
        <authorList>
            <person name="Postec A."/>
        </authorList>
    </citation>
    <scope>NUCLEOTIDE SEQUENCE [LARGE SCALE GENOMIC DNA]</scope>
    <source>
        <strain evidence="3 4">LacT</strain>
    </source>
</reference>
<keyword evidence="1" id="KW-0812">Transmembrane</keyword>
<dbReference type="InterPro" id="IPR053150">
    <property type="entry name" value="Teicoplanin_resist-assoc"/>
</dbReference>
<dbReference type="Pfam" id="PF04892">
    <property type="entry name" value="VanZ"/>
    <property type="match status" value="1"/>
</dbReference>
<evidence type="ECO:0000313" key="4">
    <source>
        <dbReference type="Proteomes" id="UP000465601"/>
    </source>
</evidence>
<proteinExistence type="predicted"/>
<evidence type="ECO:0000313" key="3">
    <source>
        <dbReference type="EMBL" id="KAB3526767.1"/>
    </source>
</evidence>